<dbReference type="EMBL" id="JBFDAA010000001">
    <property type="protein sequence ID" value="KAL1140441.1"/>
    <property type="molecule type" value="Genomic_DNA"/>
</dbReference>
<comment type="caution">
    <text evidence="2">The sequence shown here is derived from an EMBL/GenBank/DDBJ whole genome shotgun (WGS) entry which is preliminary data.</text>
</comment>
<organism evidence="2 3">
    <name type="scientific">Ranatra chinensis</name>
    <dbReference type="NCBI Taxonomy" id="642074"/>
    <lineage>
        <taxon>Eukaryota</taxon>
        <taxon>Metazoa</taxon>
        <taxon>Ecdysozoa</taxon>
        <taxon>Arthropoda</taxon>
        <taxon>Hexapoda</taxon>
        <taxon>Insecta</taxon>
        <taxon>Pterygota</taxon>
        <taxon>Neoptera</taxon>
        <taxon>Paraneoptera</taxon>
        <taxon>Hemiptera</taxon>
        <taxon>Heteroptera</taxon>
        <taxon>Panheteroptera</taxon>
        <taxon>Nepomorpha</taxon>
        <taxon>Nepidae</taxon>
        <taxon>Ranatrinae</taxon>
        <taxon>Ranatra</taxon>
    </lineage>
</organism>
<dbReference type="InterPro" id="IPR021773">
    <property type="entry name" value="TPC11"/>
</dbReference>
<evidence type="ECO:0000259" key="1">
    <source>
        <dbReference type="Pfam" id="PF11817"/>
    </source>
</evidence>
<proteinExistence type="predicted"/>
<dbReference type="Proteomes" id="UP001558652">
    <property type="component" value="Unassembled WGS sequence"/>
</dbReference>
<dbReference type="Pfam" id="PF11817">
    <property type="entry name" value="Foie-gras_1"/>
    <property type="match status" value="1"/>
</dbReference>
<evidence type="ECO:0000313" key="3">
    <source>
        <dbReference type="Proteomes" id="UP001558652"/>
    </source>
</evidence>
<keyword evidence="3" id="KW-1185">Reference proteome</keyword>
<accession>A0ABD0YWV6</accession>
<evidence type="ECO:0000313" key="2">
    <source>
        <dbReference type="EMBL" id="KAL1140441.1"/>
    </source>
</evidence>
<gene>
    <name evidence="2" type="ORF">AAG570_000373</name>
</gene>
<reference evidence="2 3" key="1">
    <citation type="submission" date="2024-07" db="EMBL/GenBank/DDBJ databases">
        <title>Chromosome-level genome assembly of the water stick insect Ranatra chinensis (Heteroptera: Nepidae).</title>
        <authorList>
            <person name="Liu X."/>
        </authorList>
    </citation>
    <scope>NUCLEOTIDE SEQUENCE [LARGE SCALE GENOMIC DNA]</scope>
    <source>
        <strain evidence="2">Cailab_2021Rc</strain>
        <tissue evidence="2">Muscle</tissue>
    </source>
</reference>
<sequence length="621" mass="71342">MVGAGRGSGTAGVDSEFAFPAELINQPQALIGITGLDTLNNAIHRTIWEALTNARPQDNRPSPVQFRLFSLTQLPRPKLKRGQYDMHIPKGILKRNWMMKHLTIVPAVVVVFYDLDWDDPLWEERKLECTSRVQSIKLALEGRNTKVCVVLIQHKTPLLTGEDVLAAERASALFQAADLSNKSLFILPHTDNLYGYTARLEKAFFELAINYYQHEIKQIKSHREHLNKKTHQYLYVRHQFKVGFFSELKQELMPAHSCYSEAYSQLLEVRVSDTNEFEVKTVAGYVVYKVCRMLFLINRPRDAISQFRAHIEHYRQRMGPTQLIFQHHAWLAKQFRVFAELFDEMVEQGSPAVQTQHPGFYYQIAAKHATDRRNMAIQLCSAVDTYPDPDPLEGKEKLEFYGQRPWRPCKLSAEPLDPDKERQAIQAIQYIEKHHLRHSEIIIDLLGYAVAQFKTYRCLRMRRHLVVQMAEEYFTSKEYGKALTLLMHMLWDYRAEKWGKILDSLLVTSLKCAHLTASLNEFTPLCFEAASRLSPPHSTRAVANLLKITTGEIPEADTSLNQLEVSKASELWRKLFSQSSTEDNNGAEVTVEMANLCVDIGCKIAIIRAAYNSMTVRVMIK</sequence>
<dbReference type="PANTHER" id="PTHR14374">
    <property type="entry name" value="FOIE GRAS"/>
    <property type="match status" value="1"/>
</dbReference>
<feature type="domain" description="Trafficking protein particle complex subunit 11" evidence="1">
    <location>
        <begin position="278"/>
        <end position="531"/>
    </location>
</feature>
<protein>
    <recommendedName>
        <fullName evidence="1">Trafficking protein particle complex subunit 11 domain-containing protein</fullName>
    </recommendedName>
</protein>
<dbReference type="PANTHER" id="PTHR14374:SF0">
    <property type="entry name" value="TRAFFICKING PROTEIN PARTICLE COMPLEX SUBUNIT 11"/>
    <property type="match status" value="1"/>
</dbReference>
<dbReference type="AlphaFoldDB" id="A0ABD0YWV6"/>
<name>A0ABD0YWV6_9HEMI</name>